<keyword evidence="1" id="KW-0946">Virion</keyword>
<feature type="non-terminal residue" evidence="1">
    <location>
        <position position="1"/>
    </location>
</feature>
<keyword evidence="1" id="KW-0543">Viral nucleoprotein</keyword>
<reference evidence="1" key="1">
    <citation type="journal article" date="2006" name="J. Clin. Virol.">
        <title>Ante mortem diagnosis of human rabies using saliva samples: comparison of real time and conventional RT-PCR techniques.</title>
        <authorList>
            <person name="Nagaraj T."/>
            <person name="Vasanth J.P."/>
            <person name="Desai A."/>
            <person name="Kamat A."/>
            <person name="Madhusudana S.N."/>
            <person name="Ravi V."/>
        </authorList>
    </citation>
    <scope>NUCLEOTIDE SEQUENCE</scope>
</reference>
<organism evidence="1">
    <name type="scientific">Rabies virus</name>
    <name type="common">RABV</name>
    <name type="synonym">Lyssavirus rabies</name>
    <dbReference type="NCBI Taxonomy" id="11292"/>
    <lineage>
        <taxon>Viruses</taxon>
        <taxon>Riboviria</taxon>
        <taxon>Orthornavirae</taxon>
        <taxon>Negarnaviricota</taxon>
        <taxon>Haploviricotina</taxon>
        <taxon>Monjiviricetes</taxon>
        <taxon>Mononegavirales</taxon>
        <taxon>Rhabdoviridae</taxon>
        <taxon>Alpharhabdovirinae</taxon>
        <taxon>Lyssavirus</taxon>
    </lineage>
</organism>
<feature type="non-terminal residue" evidence="1">
    <location>
        <position position="245"/>
    </location>
</feature>
<evidence type="ECO:0000313" key="1">
    <source>
        <dbReference type="EMBL" id="ABC48685.1"/>
    </source>
</evidence>
<accession>Q2PZT4</accession>
<proteinExistence type="predicted"/>
<dbReference type="GO" id="GO:0019013">
    <property type="term" value="C:viral nucleocapsid"/>
    <property type="evidence" value="ECO:0007669"/>
    <property type="project" value="UniProtKB-KW"/>
</dbReference>
<name>Q2PZT4_RABV</name>
<sequence>AARRRLTTSTQRSIEAHAPRRKRAGVGREQKRIVGVSGELDGWIVGCGGVGVVSWCVLEEVVVGEEVMFSVELWEWYRFCEWGWRGSGGEMGVVSMGWRWVGFKNLWSRVQSHSLCWMLHGASKVPKCNGHCRMCSSRDVCFRGLLRGGVLREGNVRKEILQRRKRTSRIRDGRIDKNGRGAGGRRNCQFGRRGLLLRRNQEPRSCLCSNHDERRPTKEIAHTEICFSQLQSPSSSELICRVSTM</sequence>
<dbReference type="EMBL" id="DQ280342">
    <property type="protein sequence ID" value="ABC48685.1"/>
    <property type="molecule type" value="Genomic_RNA"/>
</dbReference>
<protein>
    <submittedName>
        <fullName evidence="1">Nucleoprotein</fullName>
    </submittedName>
</protein>